<comment type="caution">
    <text evidence="1">The sequence shown here is derived from an EMBL/GenBank/DDBJ whole genome shotgun (WGS) entry which is preliminary data.</text>
</comment>
<evidence type="ECO:0000313" key="1">
    <source>
        <dbReference type="EMBL" id="RUS95599.1"/>
    </source>
</evidence>
<accession>A0A3S5K332</accession>
<reference evidence="1" key="1">
    <citation type="submission" date="2018-12" db="EMBL/GenBank/DDBJ databases">
        <authorList>
            <person name="Will S."/>
            <person name="Neumann-Schaal M."/>
            <person name="Henke P."/>
        </authorList>
    </citation>
    <scope>NUCLEOTIDE SEQUENCE</scope>
    <source>
        <strain evidence="1">PCC 7102</strain>
    </source>
</reference>
<reference evidence="1" key="2">
    <citation type="journal article" date="2019" name="Genome Biol. Evol.">
        <title>Day and night: Metabolic profiles and evolutionary relationships of six axenic non-marine cyanobacteria.</title>
        <authorList>
            <person name="Will S.E."/>
            <person name="Henke P."/>
            <person name="Boedeker C."/>
            <person name="Huang S."/>
            <person name="Brinkmann H."/>
            <person name="Rohde M."/>
            <person name="Jarek M."/>
            <person name="Friedl T."/>
            <person name="Seufert S."/>
            <person name="Schumacher M."/>
            <person name="Overmann J."/>
            <person name="Neumann-Schaal M."/>
            <person name="Petersen J."/>
        </authorList>
    </citation>
    <scope>NUCLEOTIDE SEQUENCE [LARGE SCALE GENOMIC DNA]</scope>
    <source>
        <strain evidence="1">PCC 7102</strain>
    </source>
</reference>
<proteinExistence type="predicted"/>
<name>A0A3S5K332_9CYAN</name>
<organism evidence="1 2">
    <name type="scientific">Dulcicalothrix desertica PCC 7102</name>
    <dbReference type="NCBI Taxonomy" id="232991"/>
    <lineage>
        <taxon>Bacteria</taxon>
        <taxon>Bacillati</taxon>
        <taxon>Cyanobacteriota</taxon>
        <taxon>Cyanophyceae</taxon>
        <taxon>Nostocales</taxon>
        <taxon>Calotrichaceae</taxon>
        <taxon>Dulcicalothrix</taxon>
    </lineage>
</organism>
<dbReference type="AlphaFoldDB" id="A0A3S5K332"/>
<dbReference type="OrthoDB" id="490761at2"/>
<keyword evidence="2" id="KW-1185">Reference proteome</keyword>
<dbReference type="EMBL" id="RSCL01000040">
    <property type="protein sequence ID" value="RUS95599.1"/>
    <property type="molecule type" value="Genomic_DNA"/>
</dbReference>
<protein>
    <submittedName>
        <fullName evidence="1">Uncharacterized protein</fullName>
    </submittedName>
</protein>
<gene>
    <name evidence="1" type="ORF">DSM106972_089550</name>
</gene>
<evidence type="ECO:0000313" key="2">
    <source>
        <dbReference type="Proteomes" id="UP000271624"/>
    </source>
</evidence>
<dbReference type="Proteomes" id="UP000271624">
    <property type="component" value="Unassembled WGS sequence"/>
</dbReference>
<dbReference type="RefSeq" id="WP_127086924.1">
    <property type="nucleotide sequence ID" value="NZ_RSCL01000040.1"/>
</dbReference>
<sequence>MSTAIVIDSYEIRSIWQRKVSPSSRFDEIAARLRRVANTVKQEWNNFSDEDRESLKKLAYILREEPPKGIVSLTRKLRIAAYTLFLDVTNQKEAFYSCIEALDLLVENILDAVERTDPGYQAVLSDTLEQLSLEDQGKALKPEETREWLRSLSDSALEEV</sequence>